<protein>
    <submittedName>
        <fullName evidence="1">Uncharacterized protein</fullName>
    </submittedName>
</protein>
<dbReference type="EMBL" id="OP744025">
    <property type="protein sequence ID" value="UZZ64313.1"/>
    <property type="molecule type" value="Genomic_DNA"/>
</dbReference>
<evidence type="ECO:0000313" key="2">
    <source>
        <dbReference type="Proteomes" id="UP001236076"/>
    </source>
</evidence>
<dbReference type="Proteomes" id="UP001236076">
    <property type="component" value="Segment"/>
</dbReference>
<proteinExistence type="predicted"/>
<sequence length="72" mass="8348">MANIRTVLKNAKQVLFSDDEYFNRNIKGVRNIEDVKELFGIKGNVYRKGLHGNNFEYKLADSDYNFTLTTIS</sequence>
<name>A0AAE9PR00_9CAUD</name>
<reference evidence="1 2" key="1">
    <citation type="submission" date="2022-10" db="EMBL/GenBank/DDBJ databases">
        <authorList>
            <person name="Cortes-Martin A."/>
            <person name="Buttimer C.T.H."/>
            <person name="Hill C."/>
        </authorList>
    </citation>
    <scope>NUCLEOTIDE SEQUENCE [LARGE SCALE GENOMIC DNA]</scope>
</reference>
<evidence type="ECO:0000313" key="1">
    <source>
        <dbReference type="EMBL" id="UZZ64313.1"/>
    </source>
</evidence>
<organism evidence="1 2">
    <name type="scientific">Escherichia phage A5-4</name>
    <dbReference type="NCBI Taxonomy" id="2996162"/>
    <lineage>
        <taxon>Viruses</taxon>
        <taxon>Duplodnaviria</taxon>
        <taxon>Heunggongvirae</taxon>
        <taxon>Uroviricota</taxon>
        <taxon>Caudoviricetes</taxon>
        <taxon>Vequintavirinae</taxon>
    </lineage>
</organism>
<keyword evidence="2" id="KW-1185">Reference proteome</keyword>
<gene>
    <name evidence="1" type="ORF">A54_73</name>
</gene>
<accession>A0AAE9PR00</accession>